<protein>
    <recommendedName>
        <fullName evidence="1">RMI1 N-terminal domain-containing protein</fullName>
    </recommendedName>
</protein>
<keyword evidence="3" id="KW-1185">Reference proteome</keyword>
<dbReference type="EMBL" id="JOJR01000384">
    <property type="protein sequence ID" value="RCN38642.1"/>
    <property type="molecule type" value="Genomic_DNA"/>
</dbReference>
<evidence type="ECO:0000259" key="1">
    <source>
        <dbReference type="Pfam" id="PF21000"/>
    </source>
</evidence>
<feature type="domain" description="RMI1 N-terminal" evidence="1">
    <location>
        <begin position="12"/>
        <end position="52"/>
    </location>
</feature>
<gene>
    <name evidence="2" type="ORF">ANCCAN_15431</name>
</gene>
<accession>A0A368G2Q4</accession>
<organism evidence="2 3">
    <name type="scientific">Ancylostoma caninum</name>
    <name type="common">Dog hookworm</name>
    <dbReference type="NCBI Taxonomy" id="29170"/>
    <lineage>
        <taxon>Eukaryota</taxon>
        <taxon>Metazoa</taxon>
        <taxon>Ecdysozoa</taxon>
        <taxon>Nematoda</taxon>
        <taxon>Chromadorea</taxon>
        <taxon>Rhabditida</taxon>
        <taxon>Rhabditina</taxon>
        <taxon>Rhabditomorpha</taxon>
        <taxon>Strongyloidea</taxon>
        <taxon>Ancylostomatidae</taxon>
        <taxon>Ancylostomatinae</taxon>
        <taxon>Ancylostoma</taxon>
    </lineage>
</organism>
<evidence type="ECO:0000313" key="3">
    <source>
        <dbReference type="Proteomes" id="UP000252519"/>
    </source>
</evidence>
<dbReference type="Proteomes" id="UP000252519">
    <property type="component" value="Unassembled WGS sequence"/>
</dbReference>
<dbReference type="OrthoDB" id="341511at2759"/>
<name>A0A368G2Q4_ANCCA</name>
<reference evidence="2 3" key="1">
    <citation type="submission" date="2014-10" db="EMBL/GenBank/DDBJ databases">
        <title>Draft genome of the hookworm Ancylostoma caninum.</title>
        <authorList>
            <person name="Mitreva M."/>
        </authorList>
    </citation>
    <scope>NUCLEOTIDE SEQUENCE [LARGE SCALE GENOMIC DNA]</scope>
    <source>
        <strain evidence="2 3">Baltimore</strain>
    </source>
</reference>
<dbReference type="Pfam" id="PF21000">
    <property type="entry name" value="RMI1_N_N"/>
    <property type="match status" value="1"/>
</dbReference>
<dbReference type="AlphaFoldDB" id="A0A368G2Q4"/>
<dbReference type="STRING" id="29170.A0A368G2Q4"/>
<evidence type="ECO:0000313" key="2">
    <source>
        <dbReference type="EMBL" id="RCN38642.1"/>
    </source>
</evidence>
<proteinExistence type="predicted"/>
<dbReference type="InterPro" id="IPR049363">
    <property type="entry name" value="RMI1_N"/>
</dbReference>
<sequence>MDEASSFVFDFFAERHIALKQDWLSNVLAFLLTSVEEVTNTRQIANLVFEQWKYASLEESTYPTLSQLRLDNNDDEAPLYHPIVLQAGFFF</sequence>
<comment type="caution">
    <text evidence="2">The sequence shown here is derived from an EMBL/GenBank/DDBJ whole genome shotgun (WGS) entry which is preliminary data.</text>
</comment>